<dbReference type="PROSITE" id="PS01102">
    <property type="entry name" value="ZF_DKSA_1"/>
    <property type="match status" value="1"/>
</dbReference>
<dbReference type="AlphaFoldDB" id="A0A0C1E6I2"/>
<evidence type="ECO:0000256" key="2">
    <source>
        <dbReference type="ARBA" id="ARBA00022771"/>
    </source>
</evidence>
<dbReference type="GO" id="GO:0008270">
    <property type="term" value="F:zinc ion binding"/>
    <property type="evidence" value="ECO:0007669"/>
    <property type="project" value="UniProtKB-KW"/>
</dbReference>
<feature type="region of interest" description="Disordered" evidence="5">
    <location>
        <begin position="38"/>
        <end position="67"/>
    </location>
</feature>
<dbReference type="EMBL" id="JSAM01000099">
    <property type="protein sequence ID" value="KIA76912.1"/>
    <property type="molecule type" value="Genomic_DNA"/>
</dbReference>
<evidence type="ECO:0000313" key="8">
    <source>
        <dbReference type="Proteomes" id="UP000031307"/>
    </source>
</evidence>
<dbReference type="InterPro" id="IPR020458">
    <property type="entry name" value="Znf_DskA_TraR_CS"/>
</dbReference>
<dbReference type="PROSITE" id="PS51128">
    <property type="entry name" value="ZF_DKSA_2"/>
    <property type="match status" value="1"/>
</dbReference>
<dbReference type="PANTHER" id="PTHR33823">
    <property type="entry name" value="RNA POLYMERASE-BINDING TRANSCRIPTION FACTOR DKSA-RELATED"/>
    <property type="match status" value="1"/>
</dbReference>
<sequence length="133" mass="15388">MKSNRLVYKEKRMALKKTEVAKFKKRLEEMRDHLTRMLKGSTEEVKKPDEATGYSQHQADQGTDDFDRTINLEVTTREYAILRQIDRALEKIHDNTYGICDVTGEEIPLARLEAVPYASMTVKAQEKLEKGLI</sequence>
<dbReference type="SUPFAM" id="SSF109635">
    <property type="entry name" value="DnaK suppressor protein DksA, alpha-hairpin domain"/>
    <property type="match status" value="1"/>
</dbReference>
<dbReference type="InterPro" id="IPR037187">
    <property type="entry name" value="DnaK_N"/>
</dbReference>
<feature type="domain" description="Zinc finger DksA/TraR C4-type" evidence="6">
    <location>
        <begin position="96"/>
        <end position="130"/>
    </location>
</feature>
<accession>A0A0C1E6I2</accession>
<evidence type="ECO:0000256" key="1">
    <source>
        <dbReference type="ARBA" id="ARBA00022723"/>
    </source>
</evidence>
<keyword evidence="3" id="KW-0862">Zinc</keyword>
<dbReference type="PANTHER" id="PTHR33823:SF4">
    <property type="entry name" value="GENERAL STRESS PROTEIN 16O"/>
    <property type="match status" value="1"/>
</dbReference>
<dbReference type="Proteomes" id="UP000031307">
    <property type="component" value="Unassembled WGS sequence"/>
</dbReference>
<comment type="caution">
    <text evidence="7">The sequence shown here is derived from an EMBL/GenBank/DDBJ whole genome shotgun (WGS) entry which is preliminary data.</text>
</comment>
<evidence type="ECO:0000256" key="5">
    <source>
        <dbReference type="SAM" id="MobiDB-lite"/>
    </source>
</evidence>
<dbReference type="Gene3D" id="1.20.120.910">
    <property type="entry name" value="DksA, coiled-coil domain"/>
    <property type="match status" value="1"/>
</dbReference>
<dbReference type="SUPFAM" id="SSF57716">
    <property type="entry name" value="Glucocorticoid receptor-like (DNA-binding domain)"/>
    <property type="match status" value="1"/>
</dbReference>
<feature type="compositionally biased region" description="Basic and acidic residues" evidence="5">
    <location>
        <begin position="38"/>
        <end position="50"/>
    </location>
</feature>
<organism evidence="7 8">
    <name type="scientific">Parachlamydia acanthamoebae</name>
    <dbReference type="NCBI Taxonomy" id="83552"/>
    <lineage>
        <taxon>Bacteria</taxon>
        <taxon>Pseudomonadati</taxon>
        <taxon>Chlamydiota</taxon>
        <taxon>Chlamydiia</taxon>
        <taxon>Parachlamydiales</taxon>
        <taxon>Parachlamydiaceae</taxon>
        <taxon>Parachlamydia</taxon>
    </lineage>
</organism>
<reference evidence="7 8" key="1">
    <citation type="journal article" date="2014" name="Mol. Biol. Evol.">
        <title>Massive expansion of Ubiquitination-related gene families within the Chlamydiae.</title>
        <authorList>
            <person name="Domman D."/>
            <person name="Collingro A."/>
            <person name="Lagkouvardos I."/>
            <person name="Gehre L."/>
            <person name="Weinmaier T."/>
            <person name="Rattei T."/>
            <person name="Subtil A."/>
            <person name="Horn M."/>
        </authorList>
    </citation>
    <scope>NUCLEOTIDE SEQUENCE [LARGE SCALE GENOMIC DNA]</scope>
    <source>
        <strain evidence="7 8">OEW1</strain>
    </source>
</reference>
<protein>
    <submittedName>
        <fullName evidence="7">General stress protein 16O</fullName>
    </submittedName>
</protein>
<proteinExistence type="predicted"/>
<dbReference type="PATRIC" id="fig|83552.4.peg.1974"/>
<keyword evidence="2" id="KW-0863">Zinc-finger</keyword>
<evidence type="ECO:0000313" key="7">
    <source>
        <dbReference type="EMBL" id="KIA76912.1"/>
    </source>
</evidence>
<name>A0A0C1E6I2_9BACT</name>
<evidence type="ECO:0000259" key="6">
    <source>
        <dbReference type="Pfam" id="PF01258"/>
    </source>
</evidence>
<evidence type="ECO:0000256" key="4">
    <source>
        <dbReference type="PROSITE-ProRule" id="PRU00510"/>
    </source>
</evidence>
<dbReference type="InterPro" id="IPR000962">
    <property type="entry name" value="Znf_DskA_TraR"/>
</dbReference>
<dbReference type="Pfam" id="PF01258">
    <property type="entry name" value="zf-dskA_traR"/>
    <property type="match status" value="1"/>
</dbReference>
<evidence type="ECO:0000256" key="3">
    <source>
        <dbReference type="ARBA" id="ARBA00022833"/>
    </source>
</evidence>
<keyword evidence="1" id="KW-0479">Metal-binding</keyword>
<feature type="zinc finger region" description="dksA C4-type" evidence="4">
    <location>
        <begin position="100"/>
        <end position="124"/>
    </location>
</feature>
<gene>
    <name evidence="7" type="primary">yocK</name>
    <name evidence="7" type="ORF">DB43_HD00380</name>
</gene>